<organism evidence="1 2">
    <name type="scientific">Marinobacter nauticus</name>
    <name type="common">Marinobacter hydrocarbonoclasticus</name>
    <name type="synonym">Marinobacter aquaeolei</name>
    <dbReference type="NCBI Taxonomy" id="2743"/>
    <lineage>
        <taxon>Bacteria</taxon>
        <taxon>Pseudomonadati</taxon>
        <taxon>Pseudomonadota</taxon>
        <taxon>Gammaproteobacteria</taxon>
        <taxon>Pseudomonadales</taxon>
        <taxon>Marinobacteraceae</taxon>
        <taxon>Marinobacter</taxon>
    </lineage>
</organism>
<name>A0A368X8I9_MARNT</name>
<evidence type="ECO:0000313" key="1">
    <source>
        <dbReference type="EMBL" id="RCW63308.1"/>
    </source>
</evidence>
<proteinExistence type="predicted"/>
<evidence type="ECO:0000313" key="2">
    <source>
        <dbReference type="Proteomes" id="UP000253647"/>
    </source>
</evidence>
<reference evidence="1 2" key="1">
    <citation type="submission" date="2018-07" db="EMBL/GenBank/DDBJ databases">
        <title>Freshwater and sediment microbial communities from various areas in North America, analyzing microbe dynamics in response to fracking.</title>
        <authorList>
            <person name="Lamendella R."/>
        </authorList>
    </citation>
    <scope>NUCLEOTIDE SEQUENCE [LARGE SCALE GENOMIC DNA]</scope>
    <source>
        <strain evidence="1 2">105B</strain>
    </source>
</reference>
<dbReference type="Proteomes" id="UP000253647">
    <property type="component" value="Unassembled WGS sequence"/>
</dbReference>
<dbReference type="AlphaFoldDB" id="A0A368X8I9"/>
<protein>
    <submittedName>
        <fullName evidence="1">Uncharacterized protein</fullName>
    </submittedName>
</protein>
<gene>
    <name evidence="1" type="ORF">DET61_11978</name>
</gene>
<accession>A0A368X8I9</accession>
<dbReference type="RefSeq" id="WP_114435340.1">
    <property type="nucleotide sequence ID" value="NZ_QPJI01000019.1"/>
</dbReference>
<sequence length="189" mass="21252">MTHTTDHLDRIKAAMANVANSLKLPEHYQNDLSIDFDNVDRFKGTKLVWLLRTCGTVLVPARLGVDPGYVTHWLWGNHGQEIVPFIVDTQSGLVEKTTFEKAEKLILEPPCHLNSAMSPEKLTSEVNAVLERGCEQRLWGIFESPNTVASIGDWNEWRSYFSSTGNQLMADFMGKAIRYLNTKLSAKAS</sequence>
<dbReference type="GO" id="GO:0016616">
    <property type="term" value="F:oxidoreductase activity, acting on the CH-OH group of donors, NAD or NADP as acceptor"/>
    <property type="evidence" value="ECO:0007669"/>
    <property type="project" value="InterPro"/>
</dbReference>
<comment type="caution">
    <text evidence="1">The sequence shown here is derived from an EMBL/GenBank/DDBJ whole genome shotgun (WGS) entry which is preliminary data.</text>
</comment>
<dbReference type="SUPFAM" id="SSF56327">
    <property type="entry name" value="LDH C-terminal domain-like"/>
    <property type="match status" value="1"/>
</dbReference>
<dbReference type="InterPro" id="IPR015955">
    <property type="entry name" value="Lactate_DH/Glyco_Ohase_4_C"/>
</dbReference>
<dbReference type="EMBL" id="QPJI01000019">
    <property type="protein sequence ID" value="RCW63308.1"/>
    <property type="molecule type" value="Genomic_DNA"/>
</dbReference>